<reference evidence="6 7" key="1">
    <citation type="journal article" date="2007" name="Appl. Environ. Microbiol.">
        <title>Genome sequence of the cellulolytic gliding bacterium Cytophaga hutchinsonii.</title>
        <authorList>
            <person name="Xie G."/>
            <person name="Bruce D.C."/>
            <person name="Challacombe J.F."/>
            <person name="Chertkov O."/>
            <person name="Detter J.C."/>
            <person name="Gilna P."/>
            <person name="Han C.S."/>
            <person name="Lucas S."/>
            <person name="Misra M."/>
            <person name="Myers G.L."/>
            <person name="Richardson P."/>
            <person name="Tapia R."/>
            <person name="Thayer N."/>
            <person name="Thompson L.S."/>
            <person name="Brettin T.S."/>
            <person name="Henrissat B."/>
            <person name="Wilson D.B."/>
            <person name="McBride M.J."/>
        </authorList>
    </citation>
    <scope>NUCLEOTIDE SEQUENCE [LARGE SCALE GENOMIC DNA]</scope>
    <source>
        <strain evidence="7">ATCC 33406 / DSM 1761 / CIP 103989 / NBRC 15051 / NCIMB 9469 / D465</strain>
    </source>
</reference>
<keyword evidence="6" id="KW-0436">Ligase</keyword>
<feature type="binding site" evidence="4">
    <location>
        <begin position="3"/>
        <end position="7"/>
    </location>
    <ligand>
        <name>ATP</name>
        <dbReference type="ChEBI" id="CHEBI:30616"/>
    </ligand>
</feature>
<dbReference type="GO" id="GO:0046872">
    <property type="term" value="F:metal ion binding"/>
    <property type="evidence" value="ECO:0007669"/>
    <property type="project" value="UniProtKB-KW"/>
</dbReference>
<evidence type="ECO:0000256" key="4">
    <source>
        <dbReference type="PIRSR" id="PIRSR006806-1"/>
    </source>
</evidence>
<dbReference type="Proteomes" id="UP000001822">
    <property type="component" value="Chromosome"/>
</dbReference>
<dbReference type="RefSeq" id="WP_011584090.1">
    <property type="nucleotide sequence ID" value="NC_008255.1"/>
</dbReference>
<dbReference type="EC" id="6.3.3.2" evidence="5"/>
<dbReference type="PANTHER" id="PTHR23407">
    <property type="entry name" value="ATPASE INHIBITOR/5-FORMYLTETRAHYDROFOLATE CYCLO-LIGASE"/>
    <property type="match status" value="1"/>
</dbReference>
<dbReference type="Gene3D" id="3.40.50.10420">
    <property type="entry name" value="NagB/RpiA/CoA transferase-like"/>
    <property type="match status" value="1"/>
</dbReference>
<dbReference type="GO" id="GO:0030272">
    <property type="term" value="F:5-formyltetrahydrofolate cyclo-ligase activity"/>
    <property type="evidence" value="ECO:0007669"/>
    <property type="project" value="UniProtKB-EC"/>
</dbReference>
<evidence type="ECO:0000256" key="3">
    <source>
        <dbReference type="ARBA" id="ARBA00022840"/>
    </source>
</evidence>
<feature type="binding site" evidence="4">
    <location>
        <position position="56"/>
    </location>
    <ligand>
        <name>substrate</name>
    </ligand>
</feature>
<organism evidence="6 7">
    <name type="scientific">Cytophaga hutchinsonii (strain ATCC 33406 / DSM 1761 / CIP 103989 / NBRC 15051 / NCIMB 9469 / D465)</name>
    <dbReference type="NCBI Taxonomy" id="269798"/>
    <lineage>
        <taxon>Bacteria</taxon>
        <taxon>Pseudomonadati</taxon>
        <taxon>Bacteroidota</taxon>
        <taxon>Cytophagia</taxon>
        <taxon>Cytophagales</taxon>
        <taxon>Cytophagaceae</taxon>
        <taxon>Cytophaga</taxon>
    </lineage>
</organism>
<sequence>MNKDAIRKQYIAKRNGLSETQVKQKSKAISETFIASEIWKTCRVIHIFISIPGKAEVDTSDLIDFFYTQHPEIKLCTSILAENNIDLLHTHITPETTYLPNKWNIPEPVERNAVNEETIDLILLPLVAFDATGNRVGYGKGFYDRFLQKCKPHVIKAGLSLFEPAEELIEADDWDVPLDYSISPDKIFSFIKR</sequence>
<dbReference type="GO" id="GO:0005524">
    <property type="term" value="F:ATP binding"/>
    <property type="evidence" value="ECO:0007669"/>
    <property type="project" value="UniProtKB-KW"/>
</dbReference>
<dbReference type="GO" id="GO:0035999">
    <property type="term" value="P:tetrahydrofolate interconversion"/>
    <property type="evidence" value="ECO:0007669"/>
    <property type="project" value="TreeGrafter"/>
</dbReference>
<dbReference type="NCBIfam" id="TIGR02727">
    <property type="entry name" value="MTHFS_bact"/>
    <property type="match status" value="1"/>
</dbReference>
<dbReference type="KEGG" id="chu:CHU_0687"/>
<dbReference type="PANTHER" id="PTHR23407:SF1">
    <property type="entry name" value="5-FORMYLTETRAHYDROFOLATE CYCLO-LIGASE"/>
    <property type="match status" value="1"/>
</dbReference>
<accession>A0A6N4SNV8</accession>
<evidence type="ECO:0000256" key="5">
    <source>
        <dbReference type="RuleBase" id="RU361279"/>
    </source>
</evidence>
<evidence type="ECO:0000313" key="7">
    <source>
        <dbReference type="Proteomes" id="UP000001822"/>
    </source>
</evidence>
<dbReference type="InterPro" id="IPR024185">
    <property type="entry name" value="FTHF_cligase-like_sf"/>
</dbReference>
<keyword evidence="3 4" id="KW-0067">ATP-binding</keyword>
<dbReference type="GO" id="GO:0009396">
    <property type="term" value="P:folic acid-containing compound biosynthetic process"/>
    <property type="evidence" value="ECO:0007669"/>
    <property type="project" value="TreeGrafter"/>
</dbReference>
<comment type="cofactor">
    <cofactor evidence="5">
        <name>Mg(2+)</name>
        <dbReference type="ChEBI" id="CHEBI:18420"/>
    </cofactor>
</comment>
<dbReference type="AlphaFoldDB" id="A0A6N4SNV8"/>
<feature type="binding site" evidence="4">
    <location>
        <begin position="135"/>
        <end position="143"/>
    </location>
    <ligand>
        <name>ATP</name>
        <dbReference type="ChEBI" id="CHEBI:30616"/>
    </ligand>
</feature>
<dbReference type="InterPro" id="IPR002698">
    <property type="entry name" value="FTHF_cligase"/>
</dbReference>
<dbReference type="EMBL" id="CP000383">
    <property type="protein sequence ID" value="ABG57974.1"/>
    <property type="molecule type" value="Genomic_DNA"/>
</dbReference>
<keyword evidence="5" id="KW-0479">Metal-binding</keyword>
<dbReference type="OrthoDB" id="9801938at2"/>
<dbReference type="PIRSF" id="PIRSF006806">
    <property type="entry name" value="FTHF_cligase"/>
    <property type="match status" value="1"/>
</dbReference>
<keyword evidence="5" id="KW-0460">Magnesium</keyword>
<proteinExistence type="inferred from homology"/>
<dbReference type="SUPFAM" id="SSF100950">
    <property type="entry name" value="NagB/RpiA/CoA transferase-like"/>
    <property type="match status" value="1"/>
</dbReference>
<keyword evidence="2 4" id="KW-0547">Nucleotide-binding</keyword>
<name>A0A6N4SNV8_CYTH3</name>
<evidence type="ECO:0000256" key="2">
    <source>
        <dbReference type="ARBA" id="ARBA00022741"/>
    </source>
</evidence>
<comment type="similarity">
    <text evidence="1 5">Belongs to the 5-formyltetrahydrofolate cyclo-ligase family.</text>
</comment>
<dbReference type="InterPro" id="IPR037171">
    <property type="entry name" value="NagB/RpiA_transferase-like"/>
</dbReference>
<gene>
    <name evidence="6" type="primary">ygfA</name>
    <name evidence="6" type="ordered locus">CHU_0687</name>
</gene>
<evidence type="ECO:0000313" key="6">
    <source>
        <dbReference type="EMBL" id="ABG57974.1"/>
    </source>
</evidence>
<keyword evidence="7" id="KW-1185">Reference proteome</keyword>
<dbReference type="Pfam" id="PF01812">
    <property type="entry name" value="5-FTHF_cyc-lig"/>
    <property type="match status" value="1"/>
</dbReference>
<evidence type="ECO:0000256" key="1">
    <source>
        <dbReference type="ARBA" id="ARBA00010638"/>
    </source>
</evidence>
<comment type="catalytic activity">
    <reaction evidence="5">
        <text>(6S)-5-formyl-5,6,7,8-tetrahydrofolate + ATP = (6R)-5,10-methenyltetrahydrofolate + ADP + phosphate</text>
        <dbReference type="Rhea" id="RHEA:10488"/>
        <dbReference type="ChEBI" id="CHEBI:30616"/>
        <dbReference type="ChEBI" id="CHEBI:43474"/>
        <dbReference type="ChEBI" id="CHEBI:57455"/>
        <dbReference type="ChEBI" id="CHEBI:57457"/>
        <dbReference type="ChEBI" id="CHEBI:456216"/>
        <dbReference type="EC" id="6.3.3.2"/>
    </reaction>
</comment>
<protein>
    <recommendedName>
        <fullName evidence="5">5-formyltetrahydrofolate cyclo-ligase</fullName>
        <ecNumber evidence="5">6.3.3.2</ecNumber>
    </recommendedName>
</protein>
<feature type="binding site" evidence="4">
    <location>
        <position position="49"/>
    </location>
    <ligand>
        <name>substrate</name>
    </ligand>
</feature>